<name>E1SU10_FERBD</name>
<dbReference type="HOGENOM" id="CLU_170386_0_0_6"/>
<dbReference type="EMBL" id="CP002209">
    <property type="protein sequence ID" value="ADN75157.1"/>
    <property type="molecule type" value="Genomic_DNA"/>
</dbReference>
<dbReference type="InterPro" id="IPR022193">
    <property type="entry name" value="DUF3718"/>
</dbReference>
<evidence type="ECO:0008006" key="4">
    <source>
        <dbReference type="Google" id="ProtNLM"/>
    </source>
</evidence>
<evidence type="ECO:0000256" key="1">
    <source>
        <dbReference type="SAM" id="SignalP"/>
    </source>
</evidence>
<keyword evidence="3" id="KW-1185">Reference proteome</keyword>
<dbReference type="AlphaFoldDB" id="E1SU10"/>
<dbReference type="eggNOG" id="ENOG50338YT">
    <property type="taxonomic scope" value="Bacteria"/>
</dbReference>
<keyword evidence="1" id="KW-0732">Signal</keyword>
<proteinExistence type="predicted"/>
<organism evidence="2 3">
    <name type="scientific">Ferrimonas balearica (strain DSM 9799 / CCM 4581 / KCTC 23876 / PAT)</name>
    <dbReference type="NCBI Taxonomy" id="550540"/>
    <lineage>
        <taxon>Bacteria</taxon>
        <taxon>Pseudomonadati</taxon>
        <taxon>Pseudomonadota</taxon>
        <taxon>Gammaproteobacteria</taxon>
        <taxon>Alteromonadales</taxon>
        <taxon>Ferrimonadaceae</taxon>
        <taxon>Ferrimonas</taxon>
    </lineage>
</organism>
<reference evidence="2 3" key="1">
    <citation type="journal article" date="2010" name="Stand. Genomic Sci.">
        <title>Complete genome sequence of Ferrimonas balearica type strain (PAT).</title>
        <authorList>
            <person name="Nolan M."/>
            <person name="Sikorski J."/>
            <person name="Davenport K."/>
            <person name="Lucas S."/>
            <person name="Glavina Del Rio T."/>
            <person name="Tice H."/>
            <person name="Cheng J."/>
            <person name="Goodwin L."/>
            <person name="Pitluck S."/>
            <person name="Liolios K."/>
            <person name="Ivanova N."/>
            <person name="Mavromatis K."/>
            <person name="Ovchinnikova G."/>
            <person name="Pati A."/>
            <person name="Chen A."/>
            <person name="Palaniappan K."/>
            <person name="Land M."/>
            <person name="Hauser L."/>
            <person name="Chang Y."/>
            <person name="Jeffries C."/>
            <person name="Tapia R."/>
            <person name="Brettin T."/>
            <person name="Detter J."/>
            <person name="Han C."/>
            <person name="Yasawong M."/>
            <person name="Rohde M."/>
            <person name="Tindall B."/>
            <person name="Goker M."/>
            <person name="Woyke T."/>
            <person name="Bristow J."/>
            <person name="Eisen J."/>
            <person name="Markowitz V."/>
            <person name="Hugenholtz P."/>
            <person name="Kyrpides N."/>
            <person name="Klenk H."/>
            <person name="Lapidus A."/>
        </authorList>
    </citation>
    <scope>NUCLEOTIDE SEQUENCE [LARGE SCALE GENOMIC DNA]</scope>
    <source>
        <strain evidence="3">DSM 9799 / CCM 4581 / KCTC 23876 / PAT</strain>
    </source>
</reference>
<dbReference type="Pfam" id="PF12514">
    <property type="entry name" value="DUF3718"/>
    <property type="match status" value="1"/>
</dbReference>
<dbReference type="GeneID" id="67181194"/>
<dbReference type="RefSeq" id="WP_013344463.1">
    <property type="nucleotide sequence ID" value="NC_014541.1"/>
</dbReference>
<sequence length="116" mass="12723">MKTRYAIAATLATGLMASATAQAAFTGWMEQSLVAVCKASLTNQPVTFNQTMKTYRINGHRVLPKLVCNGEDIHTFALSRGNDRTAARIERYLPGTVSIQDLSMNAPVEVWFDMAP</sequence>
<feature type="signal peptide" evidence="1">
    <location>
        <begin position="1"/>
        <end position="23"/>
    </location>
</feature>
<evidence type="ECO:0000313" key="2">
    <source>
        <dbReference type="EMBL" id="ADN75157.1"/>
    </source>
</evidence>
<accession>E1SU10</accession>
<protein>
    <recommendedName>
        <fullName evidence="4">DUF3718 domain-containing protein</fullName>
    </recommendedName>
</protein>
<feature type="chain" id="PRO_5003151897" description="DUF3718 domain-containing protein" evidence="1">
    <location>
        <begin position="24"/>
        <end position="116"/>
    </location>
</feature>
<gene>
    <name evidence="2" type="ordered locus">Fbal_0948</name>
</gene>
<dbReference type="Proteomes" id="UP000006683">
    <property type="component" value="Chromosome"/>
</dbReference>
<dbReference type="OrthoDB" id="6401678at2"/>
<dbReference type="KEGG" id="fbl:Fbal_0948"/>
<evidence type="ECO:0000313" key="3">
    <source>
        <dbReference type="Proteomes" id="UP000006683"/>
    </source>
</evidence>